<dbReference type="EMBL" id="CAIIXF020000010">
    <property type="protein sequence ID" value="CAH1796223.1"/>
    <property type="molecule type" value="Genomic_DNA"/>
</dbReference>
<sequence>MNRWRHMCGFVITKMDASVMFHMVGLALLYLRVSAEHHFTSEEALNWMGESHRQYITKLEESYSIHARVRTKRQVDETDENNNTVVTYDLCQEDVKWAEPGFYEGQKLGEVWFNSRLQHTICVGKKCRRAIGTCTNEFRWLWVPVLLVDRSSWNGTHHTSVRNEFDNIRVPSACTCRARFDPFTDCETF</sequence>
<name>A0A8J1XTX0_OWEFU</name>
<comment type="caution">
    <text evidence="1">The sequence shown here is derived from an EMBL/GenBank/DDBJ whole genome shotgun (WGS) entry which is preliminary data.</text>
</comment>
<evidence type="ECO:0000313" key="1">
    <source>
        <dbReference type="EMBL" id="CAH1796223.1"/>
    </source>
</evidence>
<dbReference type="AlphaFoldDB" id="A0A8J1XTX0"/>
<protein>
    <submittedName>
        <fullName evidence="1">Uncharacterized protein</fullName>
    </submittedName>
</protein>
<gene>
    <name evidence="1" type="ORF">OFUS_LOCUS20657</name>
</gene>
<organism evidence="1 2">
    <name type="scientific">Owenia fusiformis</name>
    <name type="common">Polychaete worm</name>
    <dbReference type="NCBI Taxonomy" id="6347"/>
    <lineage>
        <taxon>Eukaryota</taxon>
        <taxon>Metazoa</taxon>
        <taxon>Spiralia</taxon>
        <taxon>Lophotrochozoa</taxon>
        <taxon>Annelida</taxon>
        <taxon>Polychaeta</taxon>
        <taxon>Sedentaria</taxon>
        <taxon>Canalipalpata</taxon>
        <taxon>Sabellida</taxon>
        <taxon>Oweniida</taxon>
        <taxon>Oweniidae</taxon>
        <taxon>Owenia</taxon>
    </lineage>
</organism>
<reference evidence="1" key="1">
    <citation type="submission" date="2022-03" db="EMBL/GenBank/DDBJ databases">
        <authorList>
            <person name="Martin C."/>
        </authorList>
    </citation>
    <scope>NUCLEOTIDE SEQUENCE</scope>
</reference>
<evidence type="ECO:0000313" key="2">
    <source>
        <dbReference type="Proteomes" id="UP000749559"/>
    </source>
</evidence>
<accession>A0A8J1XTX0</accession>
<dbReference type="Proteomes" id="UP000749559">
    <property type="component" value="Unassembled WGS sequence"/>
</dbReference>
<keyword evidence="2" id="KW-1185">Reference proteome</keyword>
<proteinExistence type="predicted"/>